<dbReference type="InterPro" id="IPR016162">
    <property type="entry name" value="Ald_DH_N"/>
</dbReference>
<dbReference type="InterPro" id="IPR019797">
    <property type="entry name" value="Glutamate_5-kinase_CS"/>
</dbReference>
<gene>
    <name evidence="2" type="ORF">AMSG_01206</name>
</gene>
<dbReference type="GO" id="GO:0004349">
    <property type="term" value="F:glutamate 5-kinase activity"/>
    <property type="evidence" value="ECO:0007669"/>
    <property type="project" value="InterPro"/>
</dbReference>
<dbReference type="STRING" id="461836.A0A0L0DPY4"/>
<evidence type="ECO:0000313" key="2">
    <source>
        <dbReference type="EMBL" id="KNC53493.1"/>
    </source>
</evidence>
<dbReference type="eggNOG" id="KOG4165">
    <property type="taxonomic scope" value="Eukaryota"/>
</dbReference>
<dbReference type="OrthoDB" id="1934954at2759"/>
<dbReference type="InterPro" id="IPR001048">
    <property type="entry name" value="Asp/Glu/Uridylate_kinase"/>
</dbReference>
<dbReference type="eggNOG" id="KOG1154">
    <property type="taxonomic scope" value="Eukaryota"/>
</dbReference>
<dbReference type="PANTHER" id="PTHR11063:SF8">
    <property type="entry name" value="DELTA-1-PYRROLINE-5-CARBOXYLATE SYNTHASE"/>
    <property type="match status" value="1"/>
</dbReference>
<dbReference type="InterPro" id="IPR016161">
    <property type="entry name" value="Ald_DH/histidinol_DH"/>
</dbReference>
<reference evidence="2 3" key="1">
    <citation type="submission" date="2010-05" db="EMBL/GenBank/DDBJ databases">
        <title>The Genome Sequence of Thecamonas trahens ATCC 50062.</title>
        <authorList>
            <consortium name="The Broad Institute Genome Sequencing Platform"/>
            <person name="Russ C."/>
            <person name="Cuomo C."/>
            <person name="Shea T."/>
            <person name="Young S.K."/>
            <person name="Zeng Q."/>
            <person name="Koehrsen M."/>
            <person name="Haas B."/>
            <person name="Borodovsky M."/>
            <person name="Guigo R."/>
            <person name="Alvarado L."/>
            <person name="Berlin A."/>
            <person name="Bochicchio J."/>
            <person name="Borenstein D."/>
            <person name="Chapman S."/>
            <person name="Chen Z."/>
            <person name="Freedman E."/>
            <person name="Gellesch M."/>
            <person name="Goldberg J."/>
            <person name="Griggs A."/>
            <person name="Gujja S."/>
            <person name="Heilman E."/>
            <person name="Heiman D."/>
            <person name="Hepburn T."/>
            <person name="Howarth C."/>
            <person name="Jen D."/>
            <person name="Larson L."/>
            <person name="Mehta T."/>
            <person name="Park D."/>
            <person name="Pearson M."/>
            <person name="Roberts A."/>
            <person name="Saif S."/>
            <person name="Shenoy N."/>
            <person name="Sisk P."/>
            <person name="Stolte C."/>
            <person name="Sykes S."/>
            <person name="Thomson T."/>
            <person name="Walk T."/>
            <person name="White J."/>
            <person name="Yandava C."/>
            <person name="Burger G."/>
            <person name="Gray M.W."/>
            <person name="Holland P.W.H."/>
            <person name="King N."/>
            <person name="Lang F.B.F."/>
            <person name="Roger A.J."/>
            <person name="Ruiz-Trillo I."/>
            <person name="Lander E."/>
            <person name="Nusbaum C."/>
        </authorList>
    </citation>
    <scope>NUCLEOTIDE SEQUENCE [LARGE SCALE GENOMIC DNA]</scope>
    <source>
        <strain evidence="2 3">ATCC 50062</strain>
    </source>
</reference>
<dbReference type="Proteomes" id="UP000054408">
    <property type="component" value="Unassembled WGS sequence"/>
</dbReference>
<dbReference type="EMBL" id="GL349437">
    <property type="protein sequence ID" value="KNC53493.1"/>
    <property type="molecule type" value="Genomic_DNA"/>
</dbReference>
<dbReference type="AlphaFoldDB" id="A0A0L0DPY4"/>
<protein>
    <submittedName>
        <fullName evidence="2">Delta-1-pyrroline-5-carboxylate synthetase</fullName>
    </submittedName>
</protein>
<dbReference type="InterPro" id="IPR036393">
    <property type="entry name" value="AceGlu_kinase-like_sf"/>
</dbReference>
<dbReference type="GeneID" id="25560964"/>
<dbReference type="SUPFAM" id="SSF53633">
    <property type="entry name" value="Carbamate kinase-like"/>
    <property type="match status" value="1"/>
</dbReference>
<dbReference type="GO" id="GO:0004350">
    <property type="term" value="F:glutamate-5-semialdehyde dehydrogenase activity"/>
    <property type="evidence" value="ECO:0007669"/>
    <property type="project" value="TreeGrafter"/>
</dbReference>
<dbReference type="Gene3D" id="3.40.605.10">
    <property type="entry name" value="Aldehyde Dehydrogenase, Chain A, domain 1"/>
    <property type="match status" value="1"/>
</dbReference>
<name>A0A0L0DPY4_THETB</name>
<evidence type="ECO:0000259" key="1">
    <source>
        <dbReference type="Pfam" id="PF00696"/>
    </source>
</evidence>
<dbReference type="Pfam" id="PF00696">
    <property type="entry name" value="AA_kinase"/>
    <property type="match status" value="1"/>
</dbReference>
<accession>A0A0L0DPY4</accession>
<feature type="domain" description="Aspartate/glutamate/uridylate kinase" evidence="1">
    <location>
        <begin position="2"/>
        <end position="74"/>
    </location>
</feature>
<dbReference type="Gene3D" id="3.40.1160.10">
    <property type="entry name" value="Acetylglutamate kinase-like"/>
    <property type="match status" value="1"/>
</dbReference>
<dbReference type="RefSeq" id="XP_013761814.1">
    <property type="nucleotide sequence ID" value="XM_013906360.1"/>
</dbReference>
<proteinExistence type="predicted"/>
<sequence>MLAALVAREIEADLVLFLSDVDGLYTMAPSEPGAQRISLYSRIHAQAQIGANSTNGRGGMRAKLHAAMVALDGGPFSTEGVNGPDAVAILSGYVPGCITQLLAGEDVGTVFVTAAEEARLEAEAVAEAEASGLGSGPSTPRGPSAIARAARVGGRALATAPAATRASILERLADLMEESEAELMLANKRDLAAAAESGLDGPLLKRLKLTPGKLASVIGGVRELARQCDPLGKQVSATSLSNSLELEQISVPIGVLLVIFESRPDCLPQIAALAIRSGNGLVLKGGSEARHSNVLLHSLVARAIERGRAALCPAARLRLSTRGQRLRTCSSCSMTLTWSSRVAPASSSSTSRTRPRFLCSDTPRACATFTSTLTPTRRWLSVWRSMPRLRTLRHATLWRRCCCTRRHWRTRMWRRRCSVHSRLPESRSTAARGLLQRAWSRRRTHTLTPNMGASRSRWRLWTRWKTPWSTSTSLGPATPSRL</sequence>
<evidence type="ECO:0000313" key="3">
    <source>
        <dbReference type="Proteomes" id="UP000054408"/>
    </source>
</evidence>
<keyword evidence="3" id="KW-1185">Reference proteome</keyword>
<dbReference type="PANTHER" id="PTHR11063">
    <property type="entry name" value="GLUTAMATE SEMIALDEHYDE DEHYDROGENASE"/>
    <property type="match status" value="1"/>
</dbReference>
<dbReference type="SUPFAM" id="SSF53720">
    <property type="entry name" value="ALDH-like"/>
    <property type="match status" value="1"/>
</dbReference>
<organism evidence="2 3">
    <name type="scientific">Thecamonas trahens ATCC 50062</name>
    <dbReference type="NCBI Taxonomy" id="461836"/>
    <lineage>
        <taxon>Eukaryota</taxon>
        <taxon>Apusozoa</taxon>
        <taxon>Apusomonadida</taxon>
        <taxon>Apusomonadidae</taxon>
        <taxon>Thecamonas</taxon>
    </lineage>
</organism>
<dbReference type="PROSITE" id="PS00902">
    <property type="entry name" value="GLUTAMATE_5_KINASE"/>
    <property type="match status" value="1"/>
</dbReference>